<organism evidence="3 4">
    <name type="scientific">Candidatus Nomurabacteria bacterium RIFCSPLOWO2_01_FULL_41_12</name>
    <dbReference type="NCBI Taxonomy" id="1801774"/>
    <lineage>
        <taxon>Bacteria</taxon>
        <taxon>Candidatus Nomuraibacteriota</taxon>
    </lineage>
</organism>
<sequence>MNPNPIISDTVLGSKYFNPDYLFRQGWAWFSEFMGYINTYGKDILDSFNFILLLLALFFLAVISYSSIRLLEIRKKERKHLAQEIAEYDNRQAEKEKKLREGGEVSRNPRWLKTLSYLFSQHESDWKLAIIEADSMLEGLLDQMGFKGENLGEKLKGATQDSFHGLTSAWEVHTIRNKIAHDGVAFMLTQREAKRIIALYEQIFREYGYI</sequence>
<evidence type="ECO:0000256" key="2">
    <source>
        <dbReference type="SAM" id="Phobius"/>
    </source>
</evidence>
<comment type="caution">
    <text evidence="3">The sequence shown here is derived from an EMBL/GenBank/DDBJ whole genome shotgun (WGS) entry which is preliminary data.</text>
</comment>
<keyword evidence="2" id="KW-1133">Transmembrane helix</keyword>
<keyword evidence="1" id="KW-0175">Coiled coil</keyword>
<feature type="coiled-coil region" evidence="1">
    <location>
        <begin position="71"/>
        <end position="98"/>
    </location>
</feature>
<keyword evidence="2" id="KW-0472">Membrane</keyword>
<dbReference type="AlphaFoldDB" id="A0A1F6WXB2"/>
<evidence type="ECO:0000313" key="3">
    <source>
        <dbReference type="EMBL" id="OGI86395.1"/>
    </source>
</evidence>
<gene>
    <name evidence="3" type="ORF">A3A05_01855</name>
</gene>
<proteinExistence type="predicted"/>
<feature type="transmembrane region" description="Helical" evidence="2">
    <location>
        <begin position="50"/>
        <end position="71"/>
    </location>
</feature>
<protein>
    <submittedName>
        <fullName evidence="3">Uncharacterized protein</fullName>
    </submittedName>
</protein>
<name>A0A1F6WXB2_9BACT</name>
<dbReference type="Proteomes" id="UP000176187">
    <property type="component" value="Unassembled WGS sequence"/>
</dbReference>
<keyword evidence="2" id="KW-0812">Transmembrane</keyword>
<reference evidence="3 4" key="1">
    <citation type="journal article" date="2016" name="Nat. Commun.">
        <title>Thousands of microbial genomes shed light on interconnected biogeochemical processes in an aquifer system.</title>
        <authorList>
            <person name="Anantharaman K."/>
            <person name="Brown C.T."/>
            <person name="Hug L.A."/>
            <person name="Sharon I."/>
            <person name="Castelle C.J."/>
            <person name="Probst A.J."/>
            <person name="Thomas B.C."/>
            <person name="Singh A."/>
            <person name="Wilkins M.J."/>
            <person name="Karaoz U."/>
            <person name="Brodie E.L."/>
            <person name="Williams K.H."/>
            <person name="Hubbard S.S."/>
            <person name="Banfield J.F."/>
        </authorList>
    </citation>
    <scope>NUCLEOTIDE SEQUENCE [LARGE SCALE GENOMIC DNA]</scope>
</reference>
<evidence type="ECO:0000313" key="4">
    <source>
        <dbReference type="Proteomes" id="UP000176187"/>
    </source>
</evidence>
<accession>A0A1F6WXB2</accession>
<evidence type="ECO:0000256" key="1">
    <source>
        <dbReference type="SAM" id="Coils"/>
    </source>
</evidence>
<dbReference type="EMBL" id="MFUY01000007">
    <property type="protein sequence ID" value="OGI86395.1"/>
    <property type="molecule type" value="Genomic_DNA"/>
</dbReference>
<dbReference type="STRING" id="1801774.A3A05_01855"/>